<evidence type="ECO:0000313" key="3">
    <source>
        <dbReference type="Proteomes" id="UP000196531"/>
    </source>
</evidence>
<feature type="chain" id="PRO_5013028852" description="Bacterial surface antigen (D15) domain-containing protein" evidence="1">
    <location>
        <begin position="25"/>
        <end position="904"/>
    </location>
</feature>
<reference evidence="3" key="1">
    <citation type="journal article" date="2017" name="Proc. Natl. Acad. Sci. U.S.A.">
        <title>Simulation of Deepwater Horizon oil plume reveals substrate specialization within a complex community of hydrocarbon-degraders.</title>
        <authorList>
            <person name="Hu P."/>
            <person name="Dubinsky E.A."/>
            <person name="Probst A.J."/>
            <person name="Wang J."/>
            <person name="Sieber C.M.K."/>
            <person name="Tom L.M."/>
            <person name="Gardinali P."/>
            <person name="Banfield J.F."/>
            <person name="Atlas R.M."/>
            <person name="Andersen G.L."/>
        </authorList>
    </citation>
    <scope>NUCLEOTIDE SEQUENCE [LARGE SCALE GENOMIC DNA]</scope>
</reference>
<evidence type="ECO:0000256" key="1">
    <source>
        <dbReference type="SAM" id="SignalP"/>
    </source>
</evidence>
<sequence length="904" mass="103777">MKISFSRLFCSVILFISLAQNSMARMDASVETTSFKVSTQYGDYNFELHLPVNDENFTKRVVKILQEDTAKLAEYFQYAPREVVHFVLKEKAFEANGSATVFPRDLIVLRKFPPLGSEHLTTGDDYLQGLVLHELIHIIHMDQTEGVLEVIRTIFGAIGKLGGVTPRWFTEGVATWGESEFTDGGRLRNNLMRSQWEQVLITEGFCDSIDCLDNPGMYPYRQFPYWGGSFFMEYLEGRHKGSVRCLVKANNNNVPFFLNSAFRECFGISATDMYQKYRTSVVKKISERNEETSSELTKLANAIGAKDFQSGLVVIGNKVISTESDNRVKKVIIQDLVTGTFETLKTSGRITGIEKLSSTEISLKSFSDLRATTERSTEVYNFKTVEKIETKADYSFKYGDEIIGFKFLTDRWVIGDRDYIFPKEVTIGSLKGTPKGVYFKYFDIRDRFKQLAFYSFKENKVFTVLSHKSPFEILDTCEESVLIKKENSLYLVNSKQSAIIKSPIANRVIFGAFGAEKSVVLLDSAKSSSYVWNKGCHQLKVMRSAFKKVSPKVLKPNTEEINNQEVSKKSFPSFNHFLPKYWFFEYFTATDELSAWGVNTSINDPDSRHTLDLGMLYYPEISEVVPDVTYIYELPYYQYLSYGHSKTYSQSTFRKASDSAEVDILSYTKRLEFKSFNFTPSLYASLLKVDDFLSTRDEKEYGMLLKFKKPRTQFNDFFQELELKGRFFKKVVDGQKSFNGMQSLLSTEVNPFRRFYLQAFGTYGSLDKRTFSNGVLYGGGAYTEFHQFYGIPYSDIYGNEIKSGRVGLRWDAIDLYKGFGLVPFYFEKIHFLAGTDYIAADRILIGSQILRNKSLQSYWTGVRLDMTWFYSLPISIEMIKSFVQNKYGENVDTTNFLFKGGFSF</sequence>
<organism evidence="2 3">
    <name type="scientific">Halobacteriovorax marinus</name>
    <dbReference type="NCBI Taxonomy" id="97084"/>
    <lineage>
        <taxon>Bacteria</taxon>
        <taxon>Pseudomonadati</taxon>
        <taxon>Bdellovibrionota</taxon>
        <taxon>Bacteriovoracia</taxon>
        <taxon>Bacteriovoracales</taxon>
        <taxon>Halobacteriovoraceae</taxon>
        <taxon>Halobacteriovorax</taxon>
    </lineage>
</organism>
<comment type="caution">
    <text evidence="2">The sequence shown here is derived from an EMBL/GenBank/DDBJ whole genome shotgun (WGS) entry which is preliminary data.</text>
</comment>
<dbReference type="Proteomes" id="UP000196531">
    <property type="component" value="Unassembled WGS sequence"/>
</dbReference>
<gene>
    <name evidence="2" type="ORF">A9Q84_03410</name>
</gene>
<evidence type="ECO:0008006" key="4">
    <source>
        <dbReference type="Google" id="ProtNLM"/>
    </source>
</evidence>
<name>A0A1Y5FA35_9BACT</name>
<feature type="signal peptide" evidence="1">
    <location>
        <begin position="1"/>
        <end position="24"/>
    </location>
</feature>
<proteinExistence type="predicted"/>
<protein>
    <recommendedName>
        <fullName evidence="4">Bacterial surface antigen (D15) domain-containing protein</fullName>
    </recommendedName>
</protein>
<dbReference type="AlphaFoldDB" id="A0A1Y5FA35"/>
<evidence type="ECO:0000313" key="2">
    <source>
        <dbReference type="EMBL" id="OUR98471.1"/>
    </source>
</evidence>
<keyword evidence="1" id="KW-0732">Signal</keyword>
<accession>A0A1Y5FA35</accession>
<dbReference type="EMBL" id="MAAO01000004">
    <property type="protein sequence ID" value="OUR98471.1"/>
    <property type="molecule type" value="Genomic_DNA"/>
</dbReference>